<evidence type="ECO:0000256" key="2">
    <source>
        <dbReference type="SAM" id="SignalP"/>
    </source>
</evidence>
<dbReference type="Gene3D" id="3.30.565.40">
    <property type="entry name" value="Fervidobacterium nodosum Rt17-B1 like"/>
    <property type="match status" value="1"/>
</dbReference>
<keyword evidence="5" id="KW-1185">Reference proteome</keyword>
<proteinExistence type="predicted"/>
<dbReference type="InterPro" id="IPR021729">
    <property type="entry name" value="DUF3298"/>
</dbReference>
<feature type="domain" description="DUF3298" evidence="3">
    <location>
        <begin position="179"/>
        <end position="252"/>
    </location>
</feature>
<feature type="signal peptide" evidence="2">
    <location>
        <begin position="1"/>
        <end position="26"/>
    </location>
</feature>
<dbReference type="eggNOG" id="ENOG50320RU">
    <property type="taxonomic scope" value="Bacteria"/>
</dbReference>
<reference evidence="4 5" key="1">
    <citation type="submission" date="2011-12" db="EMBL/GenBank/DDBJ databases">
        <title>Complete sequence of Mycobacterium rhodesiae NBB3.</title>
        <authorList>
            <consortium name="US DOE Joint Genome Institute"/>
            <person name="Lucas S."/>
            <person name="Han J."/>
            <person name="Lapidus A."/>
            <person name="Cheng J.-F."/>
            <person name="Goodwin L."/>
            <person name="Pitluck S."/>
            <person name="Peters L."/>
            <person name="Mikhailova N."/>
            <person name="Gu W."/>
            <person name="Detter J.C."/>
            <person name="Han C."/>
            <person name="Tapia R."/>
            <person name="Land M."/>
            <person name="Hauser L."/>
            <person name="Kyrpides N."/>
            <person name="Ivanova N."/>
            <person name="Pagani I."/>
            <person name="Mattes T."/>
            <person name="Holmes A."/>
            <person name="Rutledge P."/>
            <person name="Paulsen I."/>
            <person name="Coleman N."/>
            <person name="Woyke T."/>
        </authorList>
    </citation>
    <scope>NUCLEOTIDE SEQUENCE [LARGE SCALE GENOMIC DNA]</scope>
    <source>
        <strain evidence="4 5">NBB3</strain>
    </source>
</reference>
<evidence type="ECO:0000256" key="1">
    <source>
        <dbReference type="SAM" id="MobiDB-lite"/>
    </source>
</evidence>
<dbReference type="InterPro" id="IPR037126">
    <property type="entry name" value="PdaC/RsiV-like_sf"/>
</dbReference>
<gene>
    <name evidence="4" type="ordered locus">MycrhN_0851</name>
</gene>
<dbReference type="KEGG" id="mrh:MycrhN_0851"/>
<sequence length="260" mass="27083">MKTRHLVIAVAVILAAAACDSSSKPAASSEAVTTPPTTSTSSGAATTSASPTTTAAASSACSELKGKVGEAGLCTVHTETPNYTIDMSFPVAYPDQRAVSDVLTGQRDKFIETVEEPPVRDVPKALDIKSQTFRSGAPDSGTESLVFEEYINFGGAHPVTNYDALNFDLGKKAPITFETLFKQGSDPVAVLDPLVKAELRKALPGAPAIGDNPVGADMYKNFALTDDAVLFFLSQGQWALSAAGAQTISIPRTELASILA</sequence>
<dbReference type="HOGENOM" id="CLU_080703_0_0_11"/>
<dbReference type="STRING" id="710685.MycrhN_0851"/>
<protein>
    <recommendedName>
        <fullName evidence="3">DUF3298 domain-containing protein</fullName>
    </recommendedName>
</protein>
<dbReference type="RefSeq" id="WP_014209297.1">
    <property type="nucleotide sequence ID" value="NC_016604.1"/>
</dbReference>
<dbReference type="OrthoDB" id="4696640at2"/>
<feature type="chain" id="PRO_5038696627" description="DUF3298 domain-containing protein" evidence="2">
    <location>
        <begin position="27"/>
        <end position="260"/>
    </location>
</feature>
<accession>G8RRP1</accession>
<dbReference type="NCBIfam" id="NF043047">
    <property type="entry name" value="EstaseRv3036c"/>
    <property type="match status" value="1"/>
</dbReference>
<dbReference type="Gene3D" id="3.90.640.20">
    <property type="entry name" value="Heat-shock cognate protein, ATPase"/>
    <property type="match status" value="1"/>
</dbReference>
<dbReference type="Pfam" id="PF11738">
    <property type="entry name" value="DUF3298"/>
    <property type="match status" value="1"/>
</dbReference>
<dbReference type="EMBL" id="CP003169">
    <property type="protein sequence ID" value="AEV71482.1"/>
    <property type="molecule type" value="Genomic_DNA"/>
</dbReference>
<dbReference type="Proteomes" id="UP000005442">
    <property type="component" value="Chromosome"/>
</dbReference>
<organism evidence="4 5">
    <name type="scientific">Mycolicibacterium rhodesiae (strain NBB3)</name>
    <name type="common">Mycobacterium rhodesiae</name>
    <dbReference type="NCBI Taxonomy" id="710685"/>
    <lineage>
        <taxon>Bacteria</taxon>
        <taxon>Bacillati</taxon>
        <taxon>Actinomycetota</taxon>
        <taxon>Actinomycetes</taxon>
        <taxon>Mycobacteriales</taxon>
        <taxon>Mycobacteriaceae</taxon>
        <taxon>Mycolicibacterium</taxon>
    </lineage>
</organism>
<dbReference type="InterPro" id="IPR053421">
    <property type="entry name" value="Esterase_Immunogenic_RsiV"/>
</dbReference>
<feature type="region of interest" description="Disordered" evidence="1">
    <location>
        <begin position="25"/>
        <end position="51"/>
    </location>
</feature>
<keyword evidence="2" id="KW-0732">Signal</keyword>
<dbReference type="PATRIC" id="fig|710685.3.peg.858"/>
<evidence type="ECO:0000259" key="3">
    <source>
        <dbReference type="Pfam" id="PF11738"/>
    </source>
</evidence>
<evidence type="ECO:0000313" key="5">
    <source>
        <dbReference type="Proteomes" id="UP000005442"/>
    </source>
</evidence>
<name>G8RRP1_MYCRN</name>
<dbReference type="AlphaFoldDB" id="G8RRP1"/>
<dbReference type="PROSITE" id="PS51257">
    <property type="entry name" value="PROKAR_LIPOPROTEIN"/>
    <property type="match status" value="1"/>
</dbReference>
<evidence type="ECO:0000313" key="4">
    <source>
        <dbReference type="EMBL" id="AEV71482.1"/>
    </source>
</evidence>